<keyword evidence="6 8" id="KW-0269">Exonuclease</keyword>
<keyword evidence="7 8" id="KW-0694">RNA-binding</keyword>
<dbReference type="EMBL" id="JAUKPO010000009">
    <property type="protein sequence ID" value="MDO1448063.1"/>
    <property type="molecule type" value="Genomic_DNA"/>
</dbReference>
<comment type="similarity">
    <text evidence="8">Belongs to the RNR ribonuclease family. RNase R subfamily.</text>
</comment>
<dbReference type="InterPro" id="IPR012340">
    <property type="entry name" value="NA-bd_OB-fold"/>
</dbReference>
<comment type="subcellular location">
    <subcellularLocation>
        <location evidence="2 8">Cytoplasm</location>
    </subcellularLocation>
</comment>
<evidence type="ECO:0000256" key="5">
    <source>
        <dbReference type="ARBA" id="ARBA00022801"/>
    </source>
</evidence>
<dbReference type="InterPro" id="IPR050180">
    <property type="entry name" value="RNR_Ribonuclease"/>
</dbReference>
<keyword evidence="3 8" id="KW-0963">Cytoplasm</keyword>
<dbReference type="Pfam" id="PF17876">
    <property type="entry name" value="CSD2"/>
    <property type="match status" value="1"/>
</dbReference>
<feature type="region of interest" description="Disordered" evidence="9">
    <location>
        <begin position="718"/>
        <end position="747"/>
    </location>
</feature>
<dbReference type="InterPro" id="IPR013223">
    <property type="entry name" value="RNase_B_OB_dom"/>
</dbReference>
<evidence type="ECO:0000313" key="11">
    <source>
        <dbReference type="EMBL" id="MDO1448063.1"/>
    </source>
</evidence>
<accession>A0ABT8RA29</accession>
<dbReference type="Proteomes" id="UP001168528">
    <property type="component" value="Unassembled WGS sequence"/>
</dbReference>
<feature type="compositionally biased region" description="Basic and acidic residues" evidence="9">
    <location>
        <begin position="718"/>
        <end position="730"/>
    </location>
</feature>
<evidence type="ECO:0000256" key="7">
    <source>
        <dbReference type="ARBA" id="ARBA00022884"/>
    </source>
</evidence>
<dbReference type="InterPro" id="IPR003029">
    <property type="entry name" value="S1_domain"/>
</dbReference>
<comment type="catalytic activity">
    <reaction evidence="1 8">
        <text>Exonucleolytic cleavage in the 3'- to 5'-direction to yield nucleoside 5'-phosphates.</text>
        <dbReference type="EC" id="3.1.13.1"/>
    </reaction>
</comment>
<feature type="domain" description="S1 motif" evidence="10">
    <location>
        <begin position="634"/>
        <end position="715"/>
    </location>
</feature>
<dbReference type="HAMAP" id="MF_01895">
    <property type="entry name" value="RNase_R"/>
    <property type="match status" value="1"/>
</dbReference>
<evidence type="ECO:0000259" key="10">
    <source>
        <dbReference type="PROSITE" id="PS50126"/>
    </source>
</evidence>
<dbReference type="InterPro" id="IPR004476">
    <property type="entry name" value="RNase_II/RNase_R"/>
</dbReference>
<dbReference type="InterPro" id="IPR011129">
    <property type="entry name" value="CSD"/>
</dbReference>
<dbReference type="NCBIfam" id="TIGR02063">
    <property type="entry name" value="RNase_R"/>
    <property type="match status" value="1"/>
</dbReference>
<protein>
    <recommendedName>
        <fullName evidence="8">Ribonuclease R</fullName>
        <shortName evidence="8">RNase R</shortName>
        <ecNumber evidence="8">3.1.13.1</ecNumber>
    </recommendedName>
</protein>
<evidence type="ECO:0000313" key="12">
    <source>
        <dbReference type="Proteomes" id="UP001168528"/>
    </source>
</evidence>
<dbReference type="SMART" id="SM00357">
    <property type="entry name" value="CSP"/>
    <property type="match status" value="2"/>
</dbReference>
<keyword evidence="12" id="KW-1185">Reference proteome</keyword>
<dbReference type="Pfam" id="PF00773">
    <property type="entry name" value="RNB"/>
    <property type="match status" value="1"/>
</dbReference>
<evidence type="ECO:0000256" key="4">
    <source>
        <dbReference type="ARBA" id="ARBA00022722"/>
    </source>
</evidence>
<evidence type="ECO:0000256" key="2">
    <source>
        <dbReference type="ARBA" id="ARBA00004496"/>
    </source>
</evidence>
<dbReference type="SMART" id="SM00316">
    <property type="entry name" value="S1"/>
    <property type="match status" value="1"/>
</dbReference>
<dbReference type="PANTHER" id="PTHR23355">
    <property type="entry name" value="RIBONUCLEASE"/>
    <property type="match status" value="1"/>
</dbReference>
<organism evidence="11 12">
    <name type="scientific">Rhodocytophaga aerolata</name>
    <dbReference type="NCBI Taxonomy" id="455078"/>
    <lineage>
        <taxon>Bacteria</taxon>
        <taxon>Pseudomonadati</taxon>
        <taxon>Bacteroidota</taxon>
        <taxon>Cytophagia</taxon>
        <taxon>Cytophagales</taxon>
        <taxon>Rhodocytophagaceae</taxon>
        <taxon>Rhodocytophaga</taxon>
    </lineage>
</organism>
<dbReference type="InterPro" id="IPR040476">
    <property type="entry name" value="CSD2"/>
</dbReference>
<dbReference type="InterPro" id="IPR011805">
    <property type="entry name" value="RNase_R"/>
</dbReference>
<proteinExistence type="inferred from homology"/>
<evidence type="ECO:0000256" key="9">
    <source>
        <dbReference type="SAM" id="MobiDB-lite"/>
    </source>
</evidence>
<evidence type="ECO:0000256" key="3">
    <source>
        <dbReference type="ARBA" id="ARBA00022490"/>
    </source>
</evidence>
<dbReference type="InterPro" id="IPR001900">
    <property type="entry name" value="RNase_II/R"/>
</dbReference>
<dbReference type="SMART" id="SM00955">
    <property type="entry name" value="RNB"/>
    <property type="match status" value="1"/>
</dbReference>
<name>A0ABT8RA29_9BACT</name>
<dbReference type="EC" id="3.1.13.1" evidence="8"/>
<dbReference type="SUPFAM" id="SSF50249">
    <property type="entry name" value="Nucleic acid-binding proteins"/>
    <property type="match status" value="4"/>
</dbReference>
<dbReference type="RefSeq" id="WP_302038868.1">
    <property type="nucleotide sequence ID" value="NZ_JAUKPO010000009.1"/>
</dbReference>
<keyword evidence="5 8" id="KW-0378">Hydrolase</keyword>
<dbReference type="CDD" id="cd04471">
    <property type="entry name" value="S1_RNase_R"/>
    <property type="match status" value="1"/>
</dbReference>
<dbReference type="PROSITE" id="PS50126">
    <property type="entry name" value="S1"/>
    <property type="match status" value="1"/>
</dbReference>
<dbReference type="Gene3D" id="2.40.50.140">
    <property type="entry name" value="Nucleic acid-binding proteins"/>
    <property type="match status" value="3"/>
</dbReference>
<keyword evidence="4 8" id="KW-0540">Nuclease</keyword>
<evidence type="ECO:0000256" key="1">
    <source>
        <dbReference type="ARBA" id="ARBA00001849"/>
    </source>
</evidence>
<evidence type="ECO:0000256" key="8">
    <source>
        <dbReference type="HAMAP-Rule" id="MF_01895"/>
    </source>
</evidence>
<dbReference type="InterPro" id="IPR022966">
    <property type="entry name" value="RNase_II/R_CS"/>
</dbReference>
<comment type="function">
    <text evidence="8">3'-5' exoribonuclease that releases 5'-nucleoside monophosphates and is involved in maturation of structured RNAs.</text>
</comment>
<dbReference type="NCBIfam" id="TIGR00358">
    <property type="entry name" value="3_prime_RNase"/>
    <property type="match status" value="1"/>
</dbReference>
<dbReference type="Pfam" id="PF08206">
    <property type="entry name" value="OB_RNB"/>
    <property type="match status" value="1"/>
</dbReference>
<reference evidence="11" key="1">
    <citation type="submission" date="2023-07" db="EMBL/GenBank/DDBJ databases">
        <title>The genome sequence of Rhodocytophaga aerolata KACC 12507.</title>
        <authorList>
            <person name="Zhang X."/>
        </authorList>
    </citation>
    <scope>NUCLEOTIDE SEQUENCE</scope>
    <source>
        <strain evidence="11">KACC 12507</strain>
    </source>
</reference>
<dbReference type="PROSITE" id="PS01175">
    <property type="entry name" value="RIBONUCLEASE_II"/>
    <property type="match status" value="1"/>
</dbReference>
<evidence type="ECO:0000256" key="6">
    <source>
        <dbReference type="ARBA" id="ARBA00022839"/>
    </source>
</evidence>
<dbReference type="PANTHER" id="PTHR23355:SF9">
    <property type="entry name" value="DIS3-LIKE EXONUCLEASE 2"/>
    <property type="match status" value="1"/>
</dbReference>
<dbReference type="Pfam" id="PF00575">
    <property type="entry name" value="S1"/>
    <property type="match status" value="1"/>
</dbReference>
<comment type="caution">
    <text evidence="11">The sequence shown here is derived from an EMBL/GenBank/DDBJ whole genome shotgun (WGS) entry which is preliminary data.</text>
</comment>
<sequence length="747" mass="85531">MKKTKEKNTRGRKAEDTRNELKDVLLSFFNQNKNRTFTAAQLRRKLALRSKSSEDALYDALFELERNNTLAHLKNGSYKLKSSSTTTITGVVDHVNPRYAFIVSEEGGEDIWVNTSSLKGALDGDTVKVAVYSSSGGRRKEGEVIEVVQHKKDEYVGTIEILTKYAFVVPDNKKMYSDIYVREENIKGAKEGEKVLVKITQWPTENRKPEGEVIQVLGRAGEHNTEMHAIMAEFGLPFDFPERVVEEAEKIDEGITHAEIAKRRDFRDITTFTIDPADAKDFDDALSVRKLENDTWEIGVHIADVTHYVKPDSILEREAYRRATSVYLVDRVVPMLPERLSNGLCSLRPNEDKLTFSAVFEMDKDGKVLTEWFGRTIIHSDRRFSYEDAQQVLETGTGDFADELLLLNDLAKKLKEDRFKKGAISFETIEVKFKLDEKGVPLAVYPKIRKDAHKLIEEFMLLANKKVAEFVYKMRKGESRNTMVYRIHDFPDVEKIKTLSTFVKKLGYSLNADAKKVSSSLNKMIDEIEGKPEQSVLQSLAIRTMAKAKYSTETTGHFGLAFKHYTHFTSPIRRYPDMMAHRLLQHYLEKGKSVNKAEYEEKSRHSSDMEKVAADAERASIKYKQVEFMQNAETRPFEGIVTGVTEFGIFVEMIETRCEGMVRMSDMDDDYYDLDADNYRVIGRHTGKIISFGDKVMVTVKDTNLAKRSIDLEFVEAGKKTPKTPKEDGKRRNKRVQTIDDEGELDW</sequence>
<gene>
    <name evidence="8 11" type="primary">rnr</name>
    <name evidence="11" type="ORF">Q0590_17450</name>
</gene>